<proteinExistence type="predicted"/>
<dbReference type="Proteomes" id="UP000285655">
    <property type="component" value="Unassembled WGS sequence"/>
</dbReference>
<organism evidence="2 3">
    <name type="scientific">candidate division WS5 bacterium</name>
    <dbReference type="NCBI Taxonomy" id="2093353"/>
    <lineage>
        <taxon>Bacteria</taxon>
        <taxon>candidate division WS5</taxon>
    </lineage>
</organism>
<evidence type="ECO:0000256" key="1">
    <source>
        <dbReference type="SAM" id="Phobius"/>
    </source>
</evidence>
<reference evidence="2 3" key="1">
    <citation type="journal article" date="2017" name="ISME J.">
        <title>Energy and carbon metabolisms in a deep terrestrial subsurface fluid microbial community.</title>
        <authorList>
            <person name="Momper L."/>
            <person name="Jungbluth S.P."/>
            <person name="Lee M.D."/>
            <person name="Amend J.P."/>
        </authorList>
    </citation>
    <scope>NUCLEOTIDE SEQUENCE [LARGE SCALE GENOMIC DNA]</scope>
    <source>
        <strain evidence="2">SURF_29</strain>
    </source>
</reference>
<gene>
    <name evidence="2" type="ORF">C4544_03515</name>
</gene>
<evidence type="ECO:0000313" key="2">
    <source>
        <dbReference type="EMBL" id="RJO61156.1"/>
    </source>
</evidence>
<feature type="transmembrane region" description="Helical" evidence="1">
    <location>
        <begin position="46"/>
        <end position="63"/>
    </location>
</feature>
<keyword evidence="1" id="KW-0812">Transmembrane</keyword>
<protein>
    <recommendedName>
        <fullName evidence="4">DUF5673 domain-containing protein</fullName>
    </recommendedName>
</protein>
<dbReference type="AlphaFoldDB" id="A0A419DDA4"/>
<keyword evidence="1" id="KW-1133">Transmembrane helix</keyword>
<evidence type="ECO:0000313" key="3">
    <source>
        <dbReference type="Proteomes" id="UP000285655"/>
    </source>
</evidence>
<comment type="caution">
    <text evidence="2">The sequence shown here is derived from an EMBL/GenBank/DDBJ whole genome shotgun (WGS) entry which is preliminary data.</text>
</comment>
<keyword evidence="1" id="KW-0472">Membrane</keyword>
<evidence type="ECO:0008006" key="4">
    <source>
        <dbReference type="Google" id="ProtNLM"/>
    </source>
</evidence>
<dbReference type="EMBL" id="QZJW01000027">
    <property type="protein sequence ID" value="RJO61156.1"/>
    <property type="molecule type" value="Genomic_DNA"/>
</dbReference>
<accession>A0A419DDA4</accession>
<sequence>MSKFIVKKPTEKQRTFQSSEDAGESIKTFLSWRAPARPFRKKDRSYYTTIAIIVTLLALIALLAQEVLLIGVLLALTFVVYVLAFVAPEEVEYKISTQGITIGNHFYFWDDLNSFWFEEKEGEKLLHIPTYLRFPGKLMLVLGTQNEEQIKKIVVKYLPFHEVAPKTLMDSWAESLQKHFPLENPHR</sequence>
<feature type="transmembrane region" description="Helical" evidence="1">
    <location>
        <begin position="69"/>
        <end position="87"/>
    </location>
</feature>
<name>A0A419DDA4_9BACT</name>